<dbReference type="Pfam" id="PF00753">
    <property type="entry name" value="Lactamase_B"/>
    <property type="match status" value="1"/>
</dbReference>
<dbReference type="Gene3D" id="3.60.15.10">
    <property type="entry name" value="Ribonuclease Z/Hydroxyacylglutathione hydrolase-like"/>
    <property type="match status" value="1"/>
</dbReference>
<reference evidence="2" key="1">
    <citation type="submission" date="2022-01" db="EMBL/GenBank/DDBJ databases">
        <authorList>
            <person name="Karlyshev A.V."/>
            <person name="Jaspars M."/>
        </authorList>
    </citation>
    <scope>NUCLEOTIDE SEQUENCE</scope>
    <source>
        <strain evidence="2">AGSA3-2</strain>
    </source>
</reference>
<sequence length="438" mass="48624">MINEELRTIGDACWERFDFGRDWNRHLHGSQVIPINDHLAYIASKGVVGNVTVLNTGKGLVVFDSGSRNTAAAIHKAIRAWSDQPIRHVVYTHGHLDHAFGTPLFDQEAQQAGEPKPEVIGQANIRRRFERYQNSAGWNARINGRQFKVAGFHWPEEYRYPDRFYEEQMILECGDCQVELNHGMGETDDHTWSWIAQDRTVITGDFIIWAAPNAGNPQKVQRFAHQWAQALRAMAAKKPEVLVPGHGPAVFGADRVATLLDDTATFLETIHDQTLEGMNQGLPLADIVQQVTLPEGLLDRPYLHPTYDDPEFLIRNVWRLYGGWYDGNPAHLKPAHPDTLSGALAELCGGAQALTQAAARYLDQGDLRLAGHLSEMAVRAEPDNQEAHRVRAAVNQERAKAETSLMARGIFTDAANASLKALGDDGDPGYPGRRVGIG</sequence>
<dbReference type="InterPro" id="IPR001279">
    <property type="entry name" value="Metallo-B-lactamas"/>
</dbReference>
<dbReference type="Pfam" id="PF14863">
    <property type="entry name" value="Alkyl_sulf_dimr"/>
    <property type="match status" value="1"/>
</dbReference>
<dbReference type="Gene3D" id="1.25.40.880">
    <property type="entry name" value="Alkyl sulfatase, dimerisation domain"/>
    <property type="match status" value="1"/>
</dbReference>
<feature type="domain" description="Metallo-beta-lactamase" evidence="1">
    <location>
        <begin position="48"/>
        <end position="246"/>
    </location>
</feature>
<dbReference type="PANTHER" id="PTHR43223">
    <property type="entry name" value="ALKYL/ARYL-SULFATASE"/>
    <property type="match status" value="1"/>
</dbReference>
<keyword evidence="3" id="KW-1185">Reference proteome</keyword>
<evidence type="ECO:0000313" key="3">
    <source>
        <dbReference type="Proteomes" id="UP001107961"/>
    </source>
</evidence>
<proteinExistence type="predicted"/>
<dbReference type="GO" id="GO:0046983">
    <property type="term" value="F:protein dimerization activity"/>
    <property type="evidence" value="ECO:0007669"/>
    <property type="project" value="InterPro"/>
</dbReference>
<dbReference type="EMBL" id="JAJVKT010000004">
    <property type="protein sequence ID" value="MCE7507908.1"/>
    <property type="molecule type" value="Genomic_DNA"/>
</dbReference>
<protein>
    <submittedName>
        <fullName evidence="2">MBL fold metallo-hydrolase</fullName>
    </submittedName>
</protein>
<dbReference type="PANTHER" id="PTHR43223:SF2">
    <property type="entry name" value="METALLO-BETA-LACTAMASE DOMAIN-CONTAINING PROTEIN"/>
    <property type="match status" value="1"/>
</dbReference>
<dbReference type="RefSeq" id="WP_026949090.1">
    <property type="nucleotide sequence ID" value="NZ_CP012331.1"/>
</dbReference>
<dbReference type="AlphaFoldDB" id="A0A9Q3W4G9"/>
<dbReference type="SUPFAM" id="SSF56281">
    <property type="entry name" value="Metallo-hydrolase/oxidoreductase"/>
    <property type="match status" value="1"/>
</dbReference>
<dbReference type="InterPro" id="IPR029228">
    <property type="entry name" value="Alkyl_sulf_dimr"/>
</dbReference>
<evidence type="ECO:0000259" key="1">
    <source>
        <dbReference type="SMART" id="SM00849"/>
    </source>
</evidence>
<dbReference type="SMART" id="SM00849">
    <property type="entry name" value="Lactamase_B"/>
    <property type="match status" value="1"/>
</dbReference>
<name>A0A9Q3W4G9_9GAMM</name>
<dbReference type="InterPro" id="IPR036866">
    <property type="entry name" value="RibonucZ/Hydroxyglut_hydro"/>
</dbReference>
<organism evidence="2 3">
    <name type="scientific">Alloalcanivorax xenomutans</name>
    <dbReference type="NCBI Taxonomy" id="1094342"/>
    <lineage>
        <taxon>Bacteria</taxon>
        <taxon>Pseudomonadati</taxon>
        <taxon>Pseudomonadota</taxon>
        <taxon>Gammaproteobacteria</taxon>
        <taxon>Oceanospirillales</taxon>
        <taxon>Alcanivoracaceae</taxon>
        <taxon>Alloalcanivorax</taxon>
    </lineage>
</organism>
<gene>
    <name evidence="2" type="ORF">LZG35_04620</name>
</gene>
<accession>A0A9Q3W4G9</accession>
<dbReference type="InterPro" id="IPR038536">
    <property type="entry name" value="Alkyl/aryl-sulf_dimr_sf"/>
</dbReference>
<dbReference type="Proteomes" id="UP001107961">
    <property type="component" value="Unassembled WGS sequence"/>
</dbReference>
<evidence type="ECO:0000313" key="2">
    <source>
        <dbReference type="EMBL" id="MCE7507908.1"/>
    </source>
</evidence>
<dbReference type="InterPro" id="IPR052195">
    <property type="entry name" value="Bact_Alkyl/Aryl-Sulfatase"/>
</dbReference>
<comment type="caution">
    <text evidence="2">The sequence shown here is derived from an EMBL/GenBank/DDBJ whole genome shotgun (WGS) entry which is preliminary data.</text>
</comment>